<feature type="region of interest" description="Disordered" evidence="1">
    <location>
        <begin position="65"/>
        <end position="86"/>
    </location>
</feature>
<reference evidence="2 3" key="1">
    <citation type="journal article" date="2023" name="Sci. Data">
        <title>Genome assembly of the Korean intertidal mud-creeper Batillaria attramentaria.</title>
        <authorList>
            <person name="Patra A.K."/>
            <person name="Ho P.T."/>
            <person name="Jun S."/>
            <person name="Lee S.J."/>
            <person name="Kim Y."/>
            <person name="Won Y.J."/>
        </authorList>
    </citation>
    <scope>NUCLEOTIDE SEQUENCE [LARGE SCALE GENOMIC DNA]</scope>
    <source>
        <strain evidence="2">Wonlab-2016</strain>
    </source>
</reference>
<comment type="caution">
    <text evidence="2">The sequence shown here is derived from an EMBL/GenBank/DDBJ whole genome shotgun (WGS) entry which is preliminary data.</text>
</comment>
<name>A0ABD0JMW9_9CAEN</name>
<dbReference type="EMBL" id="JACVVK020000382">
    <property type="protein sequence ID" value="KAK7476189.1"/>
    <property type="molecule type" value="Genomic_DNA"/>
</dbReference>
<evidence type="ECO:0000313" key="3">
    <source>
        <dbReference type="Proteomes" id="UP001519460"/>
    </source>
</evidence>
<accession>A0ABD0JMW9</accession>
<sequence>MDGNSAKWTCSAELTGDPQASGRRLSVSADAGDCVGGEPVAYLRPAYCWGRVAVTDGWLPVKPSSPGTHPAFPGRENIVAVPKKPSPLNPDRRKNIVWEFIHNSAGLREPSGIARVPDRLCFHPRDRPQPISHRRLHALHVRARFA</sequence>
<organism evidence="2 3">
    <name type="scientific">Batillaria attramentaria</name>
    <dbReference type="NCBI Taxonomy" id="370345"/>
    <lineage>
        <taxon>Eukaryota</taxon>
        <taxon>Metazoa</taxon>
        <taxon>Spiralia</taxon>
        <taxon>Lophotrochozoa</taxon>
        <taxon>Mollusca</taxon>
        <taxon>Gastropoda</taxon>
        <taxon>Caenogastropoda</taxon>
        <taxon>Sorbeoconcha</taxon>
        <taxon>Cerithioidea</taxon>
        <taxon>Batillariidae</taxon>
        <taxon>Batillaria</taxon>
    </lineage>
</organism>
<proteinExistence type="predicted"/>
<keyword evidence="3" id="KW-1185">Reference proteome</keyword>
<dbReference type="AlphaFoldDB" id="A0ABD0JMW9"/>
<protein>
    <submittedName>
        <fullName evidence="2">Uncharacterized protein</fullName>
    </submittedName>
</protein>
<gene>
    <name evidence="2" type="ORF">BaRGS_00032543</name>
</gene>
<evidence type="ECO:0000313" key="2">
    <source>
        <dbReference type="EMBL" id="KAK7476189.1"/>
    </source>
</evidence>
<dbReference type="Proteomes" id="UP001519460">
    <property type="component" value="Unassembled WGS sequence"/>
</dbReference>
<evidence type="ECO:0000256" key="1">
    <source>
        <dbReference type="SAM" id="MobiDB-lite"/>
    </source>
</evidence>
<feature type="region of interest" description="Disordered" evidence="1">
    <location>
        <begin position="1"/>
        <end position="24"/>
    </location>
</feature>